<evidence type="ECO:0000313" key="4">
    <source>
        <dbReference type="Proteomes" id="UP000321514"/>
    </source>
</evidence>
<reference evidence="1 4" key="2">
    <citation type="submission" date="2019-07" db="EMBL/GenBank/DDBJ databases">
        <title>Whole genome shotgun sequence of Myxococcus fulvus NBRC 100333.</title>
        <authorList>
            <person name="Hosoyama A."/>
            <person name="Uohara A."/>
            <person name="Ohji S."/>
            <person name="Ichikawa N."/>
        </authorList>
    </citation>
    <scope>NUCLEOTIDE SEQUENCE [LARGE SCALE GENOMIC DNA]</scope>
    <source>
        <strain evidence="1 4">NBRC 100333</strain>
    </source>
</reference>
<dbReference type="OrthoDB" id="5382859at2"/>
<dbReference type="Proteomes" id="UP000183760">
    <property type="component" value="Unassembled WGS sequence"/>
</dbReference>
<dbReference type="AlphaFoldDB" id="A0A511TB60"/>
<protein>
    <recommendedName>
        <fullName evidence="5">Lipoprotein</fullName>
    </recommendedName>
</protein>
<proteinExistence type="predicted"/>
<evidence type="ECO:0008006" key="5">
    <source>
        <dbReference type="Google" id="ProtNLM"/>
    </source>
</evidence>
<evidence type="ECO:0000313" key="2">
    <source>
        <dbReference type="EMBL" id="SEU13537.1"/>
    </source>
</evidence>
<evidence type="ECO:0000313" key="1">
    <source>
        <dbReference type="EMBL" id="GEN11439.1"/>
    </source>
</evidence>
<name>A0A511TB60_MYXFU</name>
<gene>
    <name evidence="1" type="ORF">MFU01_64760</name>
    <name evidence="2" type="ORF">SAMN05443572_105199</name>
</gene>
<dbReference type="Proteomes" id="UP000321514">
    <property type="component" value="Unassembled WGS sequence"/>
</dbReference>
<dbReference type="STRING" id="1334629.MFUL124B02_26305"/>
<accession>A0A511TB60</accession>
<organism evidence="1 4">
    <name type="scientific">Myxococcus fulvus</name>
    <dbReference type="NCBI Taxonomy" id="33"/>
    <lineage>
        <taxon>Bacteria</taxon>
        <taxon>Pseudomonadati</taxon>
        <taxon>Myxococcota</taxon>
        <taxon>Myxococcia</taxon>
        <taxon>Myxococcales</taxon>
        <taxon>Cystobacterineae</taxon>
        <taxon>Myxococcaceae</taxon>
        <taxon>Myxococcus</taxon>
    </lineage>
</organism>
<evidence type="ECO:0000313" key="3">
    <source>
        <dbReference type="Proteomes" id="UP000183760"/>
    </source>
</evidence>
<dbReference type="EMBL" id="FOIB01000005">
    <property type="protein sequence ID" value="SEU13537.1"/>
    <property type="molecule type" value="Genomic_DNA"/>
</dbReference>
<dbReference type="PROSITE" id="PS51257">
    <property type="entry name" value="PROKAR_LIPOPROTEIN"/>
    <property type="match status" value="1"/>
</dbReference>
<comment type="caution">
    <text evidence="1">The sequence shown here is derived from an EMBL/GenBank/DDBJ whole genome shotgun (WGS) entry which is preliminary data.</text>
</comment>
<sequence>MNEWLRRAAFPGVVTLLLTTACGDSREATGECRGAYLGAQVDWPIDGEYSRLVRAPLGFTTPWLFLKYTANGQDRLLNFGADVELANGAELERGQAPRTARLINTDTDLAPEQDSAVKTWMAMWAGTAGSGSGFPDDSGVPASGTFTLEVLADDHAEGRYVYQYANGDELTCTFDVPTPAAAGSIWDGGGGGGGDDDDDD</sequence>
<reference evidence="2 3" key="1">
    <citation type="submission" date="2016-10" db="EMBL/GenBank/DDBJ databases">
        <authorList>
            <person name="Varghese N."/>
            <person name="Submissions S."/>
        </authorList>
    </citation>
    <scope>NUCLEOTIDE SEQUENCE [LARGE SCALE GENOMIC DNA]</scope>
    <source>
        <strain evidence="2 3">DSM 16525</strain>
    </source>
</reference>
<keyword evidence="3" id="KW-1185">Reference proteome</keyword>
<dbReference type="RefSeq" id="WP_074954882.1">
    <property type="nucleotide sequence ID" value="NZ_BJXR01000047.1"/>
</dbReference>
<dbReference type="EMBL" id="BJXR01000047">
    <property type="protein sequence ID" value="GEN11439.1"/>
    <property type="molecule type" value="Genomic_DNA"/>
</dbReference>